<dbReference type="Proteomes" id="UP000184171">
    <property type="component" value="Unassembled WGS sequence"/>
</dbReference>
<dbReference type="OrthoDB" id="5714489at2"/>
<name>A0A1M6I9U7_MALRU</name>
<feature type="chain" id="PRO_5012770871" evidence="1">
    <location>
        <begin position="27"/>
        <end position="544"/>
    </location>
</feature>
<protein>
    <submittedName>
        <fullName evidence="2">Uncharacterized protein</fullName>
    </submittedName>
</protein>
<keyword evidence="3" id="KW-1185">Reference proteome</keyword>
<evidence type="ECO:0000256" key="1">
    <source>
        <dbReference type="SAM" id="SignalP"/>
    </source>
</evidence>
<dbReference type="RefSeq" id="WP_072908574.1">
    <property type="nucleotide sequence ID" value="NZ_FQZT01000006.1"/>
</dbReference>
<sequence length="544" mass="59921">MKMRSLLKKTCLSLSMLGVFAASATAATYYSPVHVFSIDDVQCDTRVYGSADCLDLSNPIPGTKDDYTYFGIDSAYSFTAVDFKPLESKLPIPRDGVYNDGWIANIYDASGNVIGVKAKSPETKTWKAGGLNGAWAAGLGGNSVKASTEHYGVMDHILNAAWMPPMVMGTDYTYKLKDDGKYLFRWGNINKSPSEVRLYTQIPLPEGFVGGNYTVTKATLTFKHRISNSPNDQIRPEDFENEGATGILPQYYVIGNQWFSSVDSVEGDGDFIPAGTLLADFDNPMEIDFDNDGVIDYTDYMTNAWYTTLDRDPWGGVNPRYRFKSSKYGQDLPGVEMEQYTSGDLTTTTIDLLTIHNEETGEIILQNSDNWGDYLDVNPLKGDLIDDEQTIDDCELSDNLDLMMYVKGEYKGMEIYDVQLRVDYIGGVDEGEPIAEEIDVVVSVDGPRTVATDGSKGVKAEVQNLFDSFASGTLRVTGTLLDGTQLYSFSEPFTVDSEPQKFTFRFTAPSTEDTITWSASAYIEADVALDNNVDSDTTSVVGGN</sequence>
<evidence type="ECO:0000313" key="3">
    <source>
        <dbReference type="Proteomes" id="UP000184171"/>
    </source>
</evidence>
<dbReference type="STRING" id="1122189.SAMN02745165_02076"/>
<gene>
    <name evidence="2" type="ORF">SAMN02745165_02076</name>
</gene>
<proteinExistence type="predicted"/>
<dbReference type="EMBL" id="FQZT01000006">
    <property type="protein sequence ID" value="SHJ31193.1"/>
    <property type="molecule type" value="Genomic_DNA"/>
</dbReference>
<evidence type="ECO:0000313" key="2">
    <source>
        <dbReference type="EMBL" id="SHJ31193.1"/>
    </source>
</evidence>
<reference evidence="2 3" key="1">
    <citation type="submission" date="2016-11" db="EMBL/GenBank/DDBJ databases">
        <authorList>
            <person name="Jaros S."/>
            <person name="Januszkiewicz K."/>
            <person name="Wedrychowicz H."/>
        </authorList>
    </citation>
    <scope>NUCLEOTIDE SEQUENCE [LARGE SCALE GENOMIC DNA]</scope>
    <source>
        <strain evidence="2 3">DSM 5091</strain>
    </source>
</reference>
<keyword evidence="1" id="KW-0732">Signal</keyword>
<organism evidence="2 3">
    <name type="scientific">Malonomonas rubra DSM 5091</name>
    <dbReference type="NCBI Taxonomy" id="1122189"/>
    <lineage>
        <taxon>Bacteria</taxon>
        <taxon>Pseudomonadati</taxon>
        <taxon>Thermodesulfobacteriota</taxon>
        <taxon>Desulfuromonadia</taxon>
        <taxon>Desulfuromonadales</taxon>
        <taxon>Geopsychrobacteraceae</taxon>
        <taxon>Malonomonas</taxon>
    </lineage>
</organism>
<feature type="signal peptide" evidence="1">
    <location>
        <begin position="1"/>
        <end position="26"/>
    </location>
</feature>
<dbReference type="AlphaFoldDB" id="A0A1M6I9U7"/>
<accession>A0A1M6I9U7</accession>